<dbReference type="EMBL" id="QTJV01000003">
    <property type="protein sequence ID" value="RFM34868.1"/>
    <property type="molecule type" value="Genomic_DNA"/>
</dbReference>
<evidence type="ECO:0000256" key="4">
    <source>
        <dbReference type="ARBA" id="ARBA00022989"/>
    </source>
</evidence>
<dbReference type="GO" id="GO:0022857">
    <property type="term" value="F:transmembrane transporter activity"/>
    <property type="evidence" value="ECO:0007669"/>
    <property type="project" value="TreeGrafter"/>
</dbReference>
<evidence type="ECO:0000313" key="9">
    <source>
        <dbReference type="EMBL" id="RFM34868.1"/>
    </source>
</evidence>
<feature type="transmembrane region" description="Helical" evidence="6">
    <location>
        <begin position="707"/>
        <end position="727"/>
    </location>
</feature>
<feature type="transmembrane region" description="Helical" evidence="6">
    <location>
        <begin position="312"/>
        <end position="339"/>
    </location>
</feature>
<feature type="transmembrane region" description="Helical" evidence="6">
    <location>
        <begin position="12"/>
        <end position="31"/>
    </location>
</feature>
<dbReference type="OrthoDB" id="5933722at2"/>
<dbReference type="InterPro" id="IPR003838">
    <property type="entry name" value="ABC3_permease_C"/>
</dbReference>
<comment type="caution">
    <text evidence="9">The sequence shown here is derived from an EMBL/GenBank/DDBJ whole genome shotgun (WGS) entry which is preliminary data.</text>
</comment>
<keyword evidence="10" id="KW-1185">Reference proteome</keyword>
<evidence type="ECO:0000256" key="5">
    <source>
        <dbReference type="ARBA" id="ARBA00023136"/>
    </source>
</evidence>
<proteinExistence type="predicted"/>
<feature type="domain" description="ABC3 transporter permease C-terminal" evidence="7">
    <location>
        <begin position="658"/>
        <end position="771"/>
    </location>
</feature>
<protein>
    <submittedName>
        <fullName evidence="9">ABC transporter permease</fullName>
    </submittedName>
</protein>
<organism evidence="9 10">
    <name type="scientific">Chitinophaga silvisoli</name>
    <dbReference type="NCBI Taxonomy" id="2291814"/>
    <lineage>
        <taxon>Bacteria</taxon>
        <taxon>Pseudomonadati</taxon>
        <taxon>Bacteroidota</taxon>
        <taxon>Chitinophagia</taxon>
        <taxon>Chitinophagales</taxon>
        <taxon>Chitinophagaceae</taxon>
        <taxon>Chitinophaga</taxon>
    </lineage>
</organism>
<feature type="domain" description="MacB-like periplasmic core" evidence="8">
    <location>
        <begin position="10"/>
        <end position="222"/>
    </location>
</feature>
<evidence type="ECO:0000256" key="1">
    <source>
        <dbReference type="ARBA" id="ARBA00004651"/>
    </source>
</evidence>
<comment type="subcellular location">
    <subcellularLocation>
        <location evidence="1">Cell membrane</location>
        <topology evidence="1">Multi-pass membrane protein</topology>
    </subcellularLocation>
</comment>
<keyword evidence="2" id="KW-1003">Cell membrane</keyword>
<feature type="transmembrane region" description="Helical" evidence="6">
    <location>
        <begin position="658"/>
        <end position="679"/>
    </location>
</feature>
<dbReference type="RefSeq" id="WP_116853524.1">
    <property type="nucleotide sequence ID" value="NZ_QTJV01000003.1"/>
</dbReference>
<accession>A0A3E1P4E1</accession>
<dbReference type="InterPro" id="IPR050250">
    <property type="entry name" value="Macrolide_Exporter_MacB"/>
</dbReference>
<evidence type="ECO:0000256" key="2">
    <source>
        <dbReference type="ARBA" id="ARBA00022475"/>
    </source>
</evidence>
<evidence type="ECO:0000256" key="3">
    <source>
        <dbReference type="ARBA" id="ARBA00022692"/>
    </source>
</evidence>
<name>A0A3E1P4E1_9BACT</name>
<evidence type="ECO:0000313" key="10">
    <source>
        <dbReference type="Proteomes" id="UP000261174"/>
    </source>
</evidence>
<gene>
    <name evidence="9" type="ORF">DXN04_11600</name>
</gene>
<dbReference type="AlphaFoldDB" id="A0A3E1P4E1"/>
<dbReference type="Pfam" id="PF12704">
    <property type="entry name" value="MacB_PCD"/>
    <property type="match status" value="2"/>
</dbReference>
<feature type="transmembrane region" description="Helical" evidence="6">
    <location>
        <begin position="739"/>
        <end position="759"/>
    </location>
</feature>
<reference evidence="9 10" key="1">
    <citation type="submission" date="2018-08" db="EMBL/GenBank/DDBJ databases">
        <title>Chitinophaga sp. K20C18050901, a novel bacterium isolated from forest soil.</title>
        <authorList>
            <person name="Wang C."/>
        </authorList>
    </citation>
    <scope>NUCLEOTIDE SEQUENCE [LARGE SCALE GENOMIC DNA]</scope>
    <source>
        <strain evidence="9 10">K20C18050901</strain>
    </source>
</reference>
<dbReference type="PANTHER" id="PTHR30572:SF18">
    <property type="entry name" value="ABC-TYPE MACROLIDE FAMILY EXPORT SYSTEM PERMEASE COMPONENT 2"/>
    <property type="match status" value="1"/>
</dbReference>
<feature type="transmembrane region" description="Helical" evidence="6">
    <location>
        <begin position="403"/>
        <end position="427"/>
    </location>
</feature>
<evidence type="ECO:0000256" key="6">
    <source>
        <dbReference type="SAM" id="Phobius"/>
    </source>
</evidence>
<feature type="domain" description="MacB-like periplasmic core" evidence="8">
    <location>
        <begin position="461"/>
        <end position="619"/>
    </location>
</feature>
<sequence>MIKRFFKKYSILNIFGLAIGIICAGVIFLWVEDEVQYDNVNQKKDRLYAVLANWDYDKYVQTFWSSSGMLAPAMKTDIPGVANAFRMTESWAPPLITYGDKSLYASGRYADPSVFNMLTIPFVAGGTFSELHSIVITEKMAKKVFGDEKNIVGKSLKMDNKDAYVVSGVIKDWPSNVSFRPEWIAPFEVLEKSNPVYSSWGSNSLTTIVELAPNANPDAVNKLLCNFVQQHSPSAVNHLFLHPMSRWRLYSNFDNGKPAGGRIQYVRMFTLIAWIILFIACINFMNLATAASEKRAREVGVRKVMGASKRGLILRFMGEAIFTTAIACVLAVFMIWTLLPYCNLILDKELTINILAPAHLAALLGIVLVCGLVAGSYPALYLSSFNPVSVLKGGRRATGSAAWIRKGLVILQFTVSIVLIISTIIIYQQISHVKGRDMGFDRKNVMGMNITKDVVQSFPVIKQDLLNTGVVENVAMADHATIYGGNNTDEILWEGKSETQKVLISVRLVSPEYLSTMKMQIKEGRDFRAGDSMNVVITESMAKLVGQGSVIGKTVGLPMEVNGKEGVRQFPIVGVVKDYMYGDMYGSPDPVVFFCLPKVANILYLRLKGDVAADRALGKVAEVMKKDNPSYPFDYVLMENQFNDLFSGETLINRLSTVFAIIAILISCMGLFGLATYMAERRTREVGIRKVLGASTAGITTLLSKDFLKLVGIAVVLAFPLAWYAMSMWLQQYSYRVDIHWWVFVLAGAMAMIISLFTISFQSIRAALMNPVKSLRAE</sequence>
<evidence type="ECO:0000259" key="7">
    <source>
        <dbReference type="Pfam" id="PF02687"/>
    </source>
</evidence>
<dbReference type="Proteomes" id="UP000261174">
    <property type="component" value="Unassembled WGS sequence"/>
</dbReference>
<evidence type="ECO:0000259" key="8">
    <source>
        <dbReference type="Pfam" id="PF12704"/>
    </source>
</evidence>
<feature type="domain" description="ABC3 transporter permease C-terminal" evidence="7">
    <location>
        <begin position="271"/>
        <end position="387"/>
    </location>
</feature>
<keyword evidence="3 6" id="KW-0812">Transmembrane</keyword>
<dbReference type="GO" id="GO:0005886">
    <property type="term" value="C:plasma membrane"/>
    <property type="evidence" value="ECO:0007669"/>
    <property type="project" value="UniProtKB-SubCell"/>
</dbReference>
<dbReference type="InterPro" id="IPR025857">
    <property type="entry name" value="MacB_PCD"/>
</dbReference>
<keyword evidence="5 6" id="KW-0472">Membrane</keyword>
<keyword evidence="4 6" id="KW-1133">Transmembrane helix</keyword>
<feature type="transmembrane region" description="Helical" evidence="6">
    <location>
        <begin position="359"/>
        <end position="382"/>
    </location>
</feature>
<feature type="transmembrane region" description="Helical" evidence="6">
    <location>
        <begin position="271"/>
        <end position="291"/>
    </location>
</feature>
<dbReference type="Pfam" id="PF02687">
    <property type="entry name" value="FtsX"/>
    <property type="match status" value="2"/>
</dbReference>
<dbReference type="PANTHER" id="PTHR30572">
    <property type="entry name" value="MEMBRANE COMPONENT OF TRANSPORTER-RELATED"/>
    <property type="match status" value="1"/>
</dbReference>